<dbReference type="RefSeq" id="XP_013026022.1">
    <property type="nucleotide sequence ID" value="XM_013170568.1"/>
</dbReference>
<accession>S9X5U7</accession>
<sequence>MLFGENVLKLKFATSFECVIQRKFVKIESLPGLFTDTACTILTASIQFATSFEYVIQRKIVNISKFACTTH</sequence>
<evidence type="ECO:0000313" key="2">
    <source>
        <dbReference type="Proteomes" id="UP000015464"/>
    </source>
</evidence>
<proteinExistence type="predicted"/>
<gene>
    <name evidence="1" type="ORF">SPOG_05009</name>
</gene>
<name>S9X5U7_SCHCR</name>
<dbReference type="GeneID" id="25039317"/>
<organism evidence="1 2">
    <name type="scientific">Schizosaccharomyces cryophilus (strain OY26 / ATCC MYA-4695 / CBS 11777 / NBRC 106824 / NRRL Y48691)</name>
    <name type="common">Fission yeast</name>
    <dbReference type="NCBI Taxonomy" id="653667"/>
    <lineage>
        <taxon>Eukaryota</taxon>
        <taxon>Fungi</taxon>
        <taxon>Dikarya</taxon>
        <taxon>Ascomycota</taxon>
        <taxon>Taphrinomycotina</taxon>
        <taxon>Schizosaccharomycetes</taxon>
        <taxon>Schizosaccharomycetales</taxon>
        <taxon>Schizosaccharomycetaceae</taxon>
        <taxon>Schizosaccharomyces</taxon>
    </lineage>
</organism>
<dbReference type="Proteomes" id="UP000015464">
    <property type="component" value="Unassembled WGS sequence"/>
</dbReference>
<protein>
    <submittedName>
        <fullName evidence="1">Uncharacterized protein</fullName>
    </submittedName>
</protein>
<reference evidence="1 2" key="1">
    <citation type="journal article" date="2011" name="Science">
        <title>Comparative functional genomics of the fission yeasts.</title>
        <authorList>
            <person name="Rhind N."/>
            <person name="Chen Z."/>
            <person name="Yassour M."/>
            <person name="Thompson D.A."/>
            <person name="Haas B.J."/>
            <person name="Habib N."/>
            <person name="Wapinski I."/>
            <person name="Roy S."/>
            <person name="Lin M.F."/>
            <person name="Heiman D.I."/>
            <person name="Young S.K."/>
            <person name="Furuya K."/>
            <person name="Guo Y."/>
            <person name="Pidoux A."/>
            <person name="Chen H.M."/>
            <person name="Robbertse B."/>
            <person name="Goldberg J.M."/>
            <person name="Aoki K."/>
            <person name="Bayne E.H."/>
            <person name="Berlin A.M."/>
            <person name="Desjardins C.A."/>
            <person name="Dobbs E."/>
            <person name="Dukaj L."/>
            <person name="Fan L."/>
            <person name="FitzGerald M.G."/>
            <person name="French C."/>
            <person name="Gujja S."/>
            <person name="Hansen K."/>
            <person name="Keifenheim D."/>
            <person name="Levin J.Z."/>
            <person name="Mosher R.A."/>
            <person name="Mueller C.A."/>
            <person name="Pfiffner J."/>
            <person name="Priest M."/>
            <person name="Russ C."/>
            <person name="Smialowska A."/>
            <person name="Swoboda P."/>
            <person name="Sykes S.M."/>
            <person name="Vaughn M."/>
            <person name="Vengrova S."/>
            <person name="Yoder R."/>
            <person name="Zeng Q."/>
            <person name="Allshire R."/>
            <person name="Baulcombe D."/>
            <person name="Birren B.W."/>
            <person name="Brown W."/>
            <person name="Ekwall K."/>
            <person name="Kellis M."/>
            <person name="Leatherwood J."/>
            <person name="Levin H."/>
            <person name="Margalit H."/>
            <person name="Martienssen R."/>
            <person name="Nieduszynski C.A."/>
            <person name="Spatafora J.W."/>
            <person name="Friedman N."/>
            <person name="Dalgaard J.Z."/>
            <person name="Baumann P."/>
            <person name="Niki H."/>
            <person name="Regev A."/>
            <person name="Nusbaum C."/>
        </authorList>
    </citation>
    <scope>NUCLEOTIDE SEQUENCE [LARGE SCALE GENOMIC DNA]</scope>
    <source>
        <strain evidence="2">OY26 / ATCC MYA-4695 / CBS 11777 / NBRC 106824 / NRRL Y48691</strain>
    </source>
</reference>
<dbReference type="EMBL" id="KE546998">
    <property type="protein sequence ID" value="EPY49166.1"/>
    <property type="molecule type" value="Genomic_DNA"/>
</dbReference>
<dbReference type="HOGENOM" id="CLU_2741479_0_0_1"/>
<evidence type="ECO:0000313" key="1">
    <source>
        <dbReference type="EMBL" id="EPY49166.1"/>
    </source>
</evidence>
<dbReference type="AlphaFoldDB" id="S9X5U7"/>
<keyword evidence="2" id="KW-1185">Reference proteome</keyword>